<dbReference type="Proteomes" id="UP000831151">
    <property type="component" value="Chromosome"/>
</dbReference>
<feature type="domain" description="Peptidase M50" evidence="14">
    <location>
        <begin position="118"/>
        <end position="167"/>
    </location>
</feature>
<evidence type="ECO:0000256" key="7">
    <source>
        <dbReference type="ARBA" id="ARBA00022723"/>
    </source>
</evidence>
<dbReference type="PANTHER" id="PTHR35864">
    <property type="entry name" value="ZINC METALLOPROTEASE MJ0611-RELATED"/>
    <property type="match status" value="1"/>
</dbReference>
<dbReference type="RefSeq" id="WP_249242084.1">
    <property type="nucleotide sequence ID" value="NZ_CP096649.1"/>
</dbReference>
<comment type="subcellular location">
    <subcellularLocation>
        <location evidence="2">Cell membrane</location>
        <topology evidence="2">Multi-pass membrane protein</topology>
    </subcellularLocation>
</comment>
<keyword evidence="10 13" id="KW-1133">Transmembrane helix</keyword>
<dbReference type="EMBL" id="CP096649">
    <property type="protein sequence ID" value="UQK58443.1"/>
    <property type="molecule type" value="Genomic_DNA"/>
</dbReference>
<keyword evidence="12 13" id="KW-0472">Membrane</keyword>
<keyword evidence="4" id="KW-1003">Cell membrane</keyword>
<dbReference type="PANTHER" id="PTHR35864:SF1">
    <property type="entry name" value="ZINC METALLOPROTEASE YWHC-RELATED"/>
    <property type="match status" value="1"/>
</dbReference>
<evidence type="ECO:0000256" key="1">
    <source>
        <dbReference type="ARBA" id="ARBA00001947"/>
    </source>
</evidence>
<organism evidence="15 16">
    <name type="scientific">Fenollaria massiliensis</name>
    <dbReference type="NCBI Taxonomy" id="938288"/>
    <lineage>
        <taxon>Bacteria</taxon>
        <taxon>Bacillati</taxon>
        <taxon>Bacillota</taxon>
        <taxon>Clostridia</taxon>
        <taxon>Eubacteriales</taxon>
        <taxon>Fenollaria</taxon>
    </lineage>
</organism>
<evidence type="ECO:0000256" key="6">
    <source>
        <dbReference type="ARBA" id="ARBA00022692"/>
    </source>
</evidence>
<evidence type="ECO:0000256" key="4">
    <source>
        <dbReference type="ARBA" id="ARBA00022475"/>
    </source>
</evidence>
<evidence type="ECO:0000256" key="2">
    <source>
        <dbReference type="ARBA" id="ARBA00004651"/>
    </source>
</evidence>
<dbReference type="GO" id="GO:0046872">
    <property type="term" value="F:metal ion binding"/>
    <property type="evidence" value="ECO:0007669"/>
    <property type="project" value="UniProtKB-KW"/>
</dbReference>
<dbReference type="GO" id="GO:0008237">
    <property type="term" value="F:metallopeptidase activity"/>
    <property type="evidence" value="ECO:0007669"/>
    <property type="project" value="UniProtKB-KW"/>
</dbReference>
<comment type="similarity">
    <text evidence="3">Belongs to the peptidase M50B family.</text>
</comment>
<keyword evidence="16" id="KW-1185">Reference proteome</keyword>
<sequence>MLQNINLQEIIIRSIAVLVTIIPHEMAHGFAAYLCGDETAKNDGRLSLNPLHHLDPIGTICLILFKFGWAKPVMINPNNFRNRKRGTFFVSIAGVLTNFILAIISVIILKHTNLNGFMQELLLSTFWFNIILGVFNLIPIPPLDGSKLIFSFLPIKYEYYLAKYERYGYILLLLLITSGALDKILIPMVTFMINLIGKIV</sequence>
<keyword evidence="9" id="KW-0862">Zinc</keyword>
<keyword evidence="11" id="KW-0482">Metalloprotease</keyword>
<dbReference type="InterPro" id="IPR008915">
    <property type="entry name" value="Peptidase_M50"/>
</dbReference>
<keyword evidence="7" id="KW-0479">Metal-binding</keyword>
<evidence type="ECO:0000259" key="14">
    <source>
        <dbReference type="Pfam" id="PF02163"/>
    </source>
</evidence>
<dbReference type="AlphaFoldDB" id="A0A9E7DHX3"/>
<evidence type="ECO:0000313" key="15">
    <source>
        <dbReference type="EMBL" id="UQK58443.1"/>
    </source>
</evidence>
<evidence type="ECO:0000256" key="5">
    <source>
        <dbReference type="ARBA" id="ARBA00022670"/>
    </source>
</evidence>
<dbReference type="InterPro" id="IPR044537">
    <property type="entry name" value="Rip2-like"/>
</dbReference>
<accession>A0A9E7DHX3</accession>
<gene>
    <name evidence="15" type="ORF">M1R53_04180</name>
</gene>
<keyword evidence="6 13" id="KW-0812">Transmembrane</keyword>
<evidence type="ECO:0000256" key="12">
    <source>
        <dbReference type="ARBA" id="ARBA00023136"/>
    </source>
</evidence>
<feature type="transmembrane region" description="Helical" evidence="13">
    <location>
        <begin position="89"/>
        <end position="109"/>
    </location>
</feature>
<evidence type="ECO:0000256" key="10">
    <source>
        <dbReference type="ARBA" id="ARBA00022989"/>
    </source>
</evidence>
<evidence type="ECO:0000256" key="9">
    <source>
        <dbReference type="ARBA" id="ARBA00022833"/>
    </source>
</evidence>
<dbReference type="Pfam" id="PF02163">
    <property type="entry name" value="Peptidase_M50"/>
    <property type="match status" value="1"/>
</dbReference>
<dbReference type="GO" id="GO:0006508">
    <property type="term" value="P:proteolysis"/>
    <property type="evidence" value="ECO:0007669"/>
    <property type="project" value="UniProtKB-KW"/>
</dbReference>
<evidence type="ECO:0000256" key="8">
    <source>
        <dbReference type="ARBA" id="ARBA00022801"/>
    </source>
</evidence>
<proteinExistence type="inferred from homology"/>
<protein>
    <submittedName>
        <fullName evidence="15">Site-2 protease family protein</fullName>
    </submittedName>
</protein>
<evidence type="ECO:0000313" key="16">
    <source>
        <dbReference type="Proteomes" id="UP000831151"/>
    </source>
</evidence>
<keyword evidence="5 15" id="KW-0645">Protease</keyword>
<name>A0A9E7DHX3_9FIRM</name>
<evidence type="ECO:0000256" key="11">
    <source>
        <dbReference type="ARBA" id="ARBA00023049"/>
    </source>
</evidence>
<dbReference type="CDD" id="cd06158">
    <property type="entry name" value="S2P-M50_like_1"/>
    <property type="match status" value="1"/>
</dbReference>
<evidence type="ECO:0000256" key="3">
    <source>
        <dbReference type="ARBA" id="ARBA00007931"/>
    </source>
</evidence>
<feature type="transmembrane region" description="Helical" evidence="13">
    <location>
        <begin position="167"/>
        <end position="196"/>
    </location>
</feature>
<dbReference type="KEGG" id="fms:M1R53_04180"/>
<comment type="cofactor">
    <cofactor evidence="1">
        <name>Zn(2+)</name>
        <dbReference type="ChEBI" id="CHEBI:29105"/>
    </cofactor>
</comment>
<dbReference type="InterPro" id="IPR052348">
    <property type="entry name" value="Metallopeptidase_M50B"/>
</dbReference>
<keyword evidence="8" id="KW-0378">Hydrolase</keyword>
<dbReference type="GO" id="GO:0005886">
    <property type="term" value="C:plasma membrane"/>
    <property type="evidence" value="ECO:0007669"/>
    <property type="project" value="UniProtKB-SubCell"/>
</dbReference>
<evidence type="ECO:0000256" key="13">
    <source>
        <dbReference type="SAM" id="Phobius"/>
    </source>
</evidence>
<feature type="transmembrane region" description="Helical" evidence="13">
    <location>
        <begin position="121"/>
        <end position="140"/>
    </location>
</feature>
<reference evidence="15" key="1">
    <citation type="submission" date="2022-04" db="EMBL/GenBank/DDBJ databases">
        <title>Complete genome sequences of Ezakiella coagulans and Fenollaria massiliensis.</title>
        <authorList>
            <person name="France M.T."/>
            <person name="Clifford J."/>
            <person name="Narina S."/>
            <person name="Rutt L."/>
            <person name="Ravel J."/>
        </authorList>
    </citation>
    <scope>NUCLEOTIDE SEQUENCE</scope>
    <source>
        <strain evidence="15">C0061C2</strain>
    </source>
</reference>